<feature type="domain" description="Type II secretion system protein GspF" evidence="11">
    <location>
        <begin position="280"/>
        <end position="402"/>
    </location>
</feature>
<evidence type="ECO:0000256" key="2">
    <source>
        <dbReference type="ARBA" id="ARBA00005745"/>
    </source>
</evidence>
<evidence type="ECO:0000256" key="6">
    <source>
        <dbReference type="ARBA" id="ARBA00022692"/>
    </source>
</evidence>
<evidence type="ECO:0000256" key="4">
    <source>
        <dbReference type="ARBA" id="ARBA00022475"/>
    </source>
</evidence>
<dbReference type="InterPro" id="IPR018076">
    <property type="entry name" value="T2SS_GspF_dom"/>
</dbReference>
<evidence type="ECO:0000256" key="1">
    <source>
        <dbReference type="ARBA" id="ARBA00004429"/>
    </source>
</evidence>
<gene>
    <name evidence="12" type="ORF">JCM19241_2225</name>
</gene>
<keyword evidence="5" id="KW-0997">Cell inner membrane</keyword>
<evidence type="ECO:0000313" key="13">
    <source>
        <dbReference type="Proteomes" id="UP000031666"/>
    </source>
</evidence>
<keyword evidence="7 10" id="KW-1133">Transmembrane helix</keyword>
<dbReference type="GO" id="GO:0015628">
    <property type="term" value="P:protein secretion by the type II secretion system"/>
    <property type="evidence" value="ECO:0007669"/>
    <property type="project" value="TreeGrafter"/>
</dbReference>
<evidence type="ECO:0000256" key="3">
    <source>
        <dbReference type="ARBA" id="ARBA00022448"/>
    </source>
</evidence>
<keyword evidence="6 9" id="KW-0812">Transmembrane</keyword>
<dbReference type="STRING" id="1481914.JCM19241_2225"/>
<proteinExistence type="inferred from homology"/>
<comment type="subcellular location">
    <subcellularLocation>
        <location evidence="1 9">Cell inner membrane</location>
        <topology evidence="1 9">Multi-pass membrane protein</topology>
    </subcellularLocation>
</comment>
<evidence type="ECO:0000256" key="10">
    <source>
        <dbReference type="SAM" id="Phobius"/>
    </source>
</evidence>
<reference evidence="12 13" key="1">
    <citation type="submission" date="2015-01" db="EMBL/GenBank/DDBJ databases">
        <title>Vibrio sp. C94 JCM 19241 whole genome shotgun sequence.</title>
        <authorList>
            <person name="Sawabe T."/>
            <person name="Meirelles P."/>
            <person name="Feng G."/>
            <person name="Sayaka M."/>
            <person name="Hattori M."/>
            <person name="Ohkuma M."/>
        </authorList>
    </citation>
    <scope>NUCLEOTIDE SEQUENCE [LARGE SCALE GENOMIC DNA]</scope>
    <source>
        <strain evidence="13">JCM 19241</strain>
    </source>
</reference>
<evidence type="ECO:0000313" key="12">
    <source>
        <dbReference type="EMBL" id="GAM72770.1"/>
    </source>
</evidence>
<dbReference type="PRINTS" id="PR00812">
    <property type="entry name" value="BCTERIALGSPF"/>
</dbReference>
<reference evidence="12 13" key="2">
    <citation type="submission" date="2015-01" db="EMBL/GenBank/DDBJ databases">
        <authorList>
            <consortium name="NBRP consortium"/>
            <person name="Sawabe T."/>
            <person name="Meirelles P."/>
            <person name="Feng G."/>
            <person name="Sayaka M."/>
            <person name="Hattori M."/>
            <person name="Ohkuma M."/>
        </authorList>
    </citation>
    <scope>NUCLEOTIDE SEQUENCE [LARGE SCALE GENOMIC DNA]</scope>
    <source>
        <strain evidence="13">JCM 19241</strain>
    </source>
</reference>
<feature type="transmembrane region" description="Helical" evidence="10">
    <location>
        <begin position="229"/>
        <end position="248"/>
    </location>
</feature>
<comment type="similarity">
    <text evidence="2 9">Belongs to the GSP F family.</text>
</comment>
<feature type="domain" description="Type II secretion system protein GspF" evidence="11">
    <location>
        <begin position="77"/>
        <end position="199"/>
    </location>
</feature>
<organism evidence="12 13">
    <name type="scientific">Vibrio ishigakensis</name>
    <dbReference type="NCBI Taxonomy" id="1481914"/>
    <lineage>
        <taxon>Bacteria</taxon>
        <taxon>Pseudomonadati</taxon>
        <taxon>Pseudomonadota</taxon>
        <taxon>Gammaproteobacteria</taxon>
        <taxon>Vibrionales</taxon>
        <taxon>Vibrionaceae</taxon>
        <taxon>Vibrio</taxon>
    </lineage>
</organism>
<keyword evidence="8 10" id="KW-0472">Membrane</keyword>
<evidence type="ECO:0000256" key="9">
    <source>
        <dbReference type="RuleBase" id="RU003923"/>
    </source>
</evidence>
<keyword evidence="3 9" id="KW-0813">Transport</keyword>
<dbReference type="Proteomes" id="UP000031666">
    <property type="component" value="Unassembled WGS sequence"/>
</dbReference>
<sequence>MNWTELLVMKHKLRCFHWFGRQGNSDNTSGSLYAYSRDQLALLAKREKIQIQKIAESSVSSFYKMRFGIKANQVNGFIHQLITLLESSFPITEALSQSLKHREKNELGILIHLVREEVLNGSSLSQSLSRFDCFDPTLLQYIRIGESNGKLADTLRWALEQRTRSMNIKRKLRSALIYPTLVFLVALIVLVIMLIFVLPQFESLFASFGAELPALTQWTLGLSVWTQNYGLYLLMGTTLFTLVITTLLRSGTRLRYRFDALLLGLPIIGKALRSGEWARFSLILASSLGAGLPILNAWHNATRVVENGYLNQHLSKAQHKINQGMRLSDAMAEVPNLPSELGMLISIGESSGRLTSLLEKASLDLEQQLIDTTDNLGKLIEPFVILLLGGMVGTLVLSIYLPIFSLMNSLH</sequence>
<dbReference type="InterPro" id="IPR042094">
    <property type="entry name" value="T2SS_GspF_sf"/>
</dbReference>
<protein>
    <submittedName>
        <fullName evidence="12">Type IV fimbrial assembly protein pilC</fullName>
    </submittedName>
</protein>
<feature type="transmembrane region" description="Helical" evidence="10">
    <location>
        <begin position="383"/>
        <end position="403"/>
    </location>
</feature>
<dbReference type="InterPro" id="IPR001992">
    <property type="entry name" value="T2SS_GspF/T4SS_PilC_CS"/>
</dbReference>
<dbReference type="EMBL" id="BBSC01000001">
    <property type="protein sequence ID" value="GAM72770.1"/>
    <property type="molecule type" value="Genomic_DNA"/>
</dbReference>
<evidence type="ECO:0000259" key="11">
    <source>
        <dbReference type="Pfam" id="PF00482"/>
    </source>
</evidence>
<evidence type="ECO:0000256" key="8">
    <source>
        <dbReference type="ARBA" id="ARBA00023136"/>
    </source>
</evidence>
<dbReference type="PANTHER" id="PTHR30012:SF7">
    <property type="entry name" value="PROTEIN TRANSPORT PROTEIN HOFC HOMOLOG"/>
    <property type="match status" value="1"/>
</dbReference>
<dbReference type="PROSITE" id="PS00874">
    <property type="entry name" value="T2SP_F"/>
    <property type="match status" value="1"/>
</dbReference>
<dbReference type="Gene3D" id="1.20.81.30">
    <property type="entry name" value="Type II secretion system (T2SS), domain F"/>
    <property type="match status" value="2"/>
</dbReference>
<dbReference type="PANTHER" id="PTHR30012">
    <property type="entry name" value="GENERAL SECRETION PATHWAY PROTEIN"/>
    <property type="match status" value="1"/>
</dbReference>
<evidence type="ECO:0000256" key="5">
    <source>
        <dbReference type="ARBA" id="ARBA00022519"/>
    </source>
</evidence>
<comment type="caution">
    <text evidence="12">The sequence shown here is derived from an EMBL/GenBank/DDBJ whole genome shotgun (WGS) entry which is preliminary data.</text>
</comment>
<dbReference type="GO" id="GO:0005886">
    <property type="term" value="C:plasma membrane"/>
    <property type="evidence" value="ECO:0007669"/>
    <property type="project" value="UniProtKB-SubCell"/>
</dbReference>
<keyword evidence="4" id="KW-1003">Cell membrane</keyword>
<accession>A0A0B8PZX5</accession>
<name>A0A0B8PZX5_9VIBR</name>
<dbReference type="Pfam" id="PF00482">
    <property type="entry name" value="T2SSF"/>
    <property type="match status" value="2"/>
</dbReference>
<feature type="transmembrane region" description="Helical" evidence="10">
    <location>
        <begin position="175"/>
        <end position="198"/>
    </location>
</feature>
<dbReference type="AlphaFoldDB" id="A0A0B8PZX5"/>
<dbReference type="InterPro" id="IPR003004">
    <property type="entry name" value="GspF/PilC"/>
</dbReference>
<evidence type="ECO:0000256" key="7">
    <source>
        <dbReference type="ARBA" id="ARBA00022989"/>
    </source>
</evidence>